<evidence type="ECO:0000313" key="2">
    <source>
        <dbReference type="Proteomes" id="UP000184749"/>
    </source>
</evidence>
<evidence type="ECO:0000313" key="1">
    <source>
        <dbReference type="EMBL" id="APO70332.1"/>
    </source>
</evidence>
<proteinExistence type="predicted"/>
<dbReference type="EMBL" id="CP017104">
    <property type="protein sequence ID" value="APO70332.1"/>
    <property type="molecule type" value="Genomic_DNA"/>
</dbReference>
<gene>
    <name evidence="1" type="ORF">IE4872_PC00305</name>
</gene>
<dbReference type="AlphaFoldDB" id="A0A1L5NR35"/>
<protein>
    <submittedName>
        <fullName evidence="1">Uncharacterized protein</fullName>
    </submittedName>
</protein>
<keyword evidence="1" id="KW-0614">Plasmid</keyword>
<geneLocation type="plasmid" evidence="2">
    <name>prgalie4872c</name>
</geneLocation>
<accession>A0A1L5NR35</accession>
<name>A0A1L5NR35_9HYPH</name>
<organism evidence="1 2">
    <name type="scientific">Rhizobium gallicum</name>
    <dbReference type="NCBI Taxonomy" id="56730"/>
    <lineage>
        <taxon>Bacteria</taxon>
        <taxon>Pseudomonadati</taxon>
        <taxon>Pseudomonadota</taxon>
        <taxon>Alphaproteobacteria</taxon>
        <taxon>Hyphomicrobiales</taxon>
        <taxon>Rhizobiaceae</taxon>
        <taxon>Rhizobium/Agrobacterium group</taxon>
        <taxon>Rhizobium</taxon>
    </lineage>
</organism>
<dbReference type="Proteomes" id="UP000184749">
    <property type="component" value="Plasmid pRgalIE4872c"/>
</dbReference>
<sequence length="70" mass="7355">MLGSFFKWLISQACSFSSGGLAALGAVAKGLSVSIIARKDAISRKRIMRATNECSDALQPGQTLRVSALP</sequence>
<reference evidence="1 2" key="1">
    <citation type="submission" date="2016-09" db="EMBL/GenBank/DDBJ databases">
        <title>The complete genome sequences of Rhizobium gallicum, symbiovars gallicum and phaseoli, symbionts associated to common bean (Phaseolus vulgaris).</title>
        <authorList>
            <person name="Bustos P."/>
            <person name="Santamaria R.I."/>
            <person name="Perez-Carrascal O.M."/>
            <person name="Juarez S."/>
            <person name="Lozano L."/>
            <person name="Martinez-Flores I."/>
            <person name="Martinez-Romero E."/>
            <person name="Cevallos M."/>
            <person name="Romero D."/>
            <person name="Davila G."/>
            <person name="Gonzalez V."/>
        </authorList>
    </citation>
    <scope>NUCLEOTIDE SEQUENCE [LARGE SCALE GENOMIC DNA]</scope>
    <source>
        <strain evidence="1 2">IE4872</strain>
        <plasmid evidence="2">prgalie4872c</plasmid>
    </source>
</reference>